<dbReference type="EMBL" id="JACRTE010000032">
    <property type="protein sequence ID" value="MBC8597453.1"/>
    <property type="molecule type" value="Genomic_DNA"/>
</dbReference>
<name>A0A926F7X1_9FIRM</name>
<comment type="caution">
    <text evidence="1">The sequence shown here is derived from an EMBL/GenBank/DDBJ whole genome shotgun (WGS) entry which is preliminary data.</text>
</comment>
<keyword evidence="2" id="KW-1185">Reference proteome</keyword>
<accession>A0A926F7X1</accession>
<dbReference type="RefSeq" id="WP_262432726.1">
    <property type="nucleotide sequence ID" value="NZ_JACRTE010000032.1"/>
</dbReference>
<evidence type="ECO:0000313" key="2">
    <source>
        <dbReference type="Proteomes" id="UP000647416"/>
    </source>
</evidence>
<reference evidence="1" key="1">
    <citation type="submission" date="2020-08" db="EMBL/GenBank/DDBJ databases">
        <title>Genome public.</title>
        <authorList>
            <person name="Liu C."/>
            <person name="Sun Q."/>
        </authorList>
    </citation>
    <scope>NUCLEOTIDE SEQUENCE</scope>
    <source>
        <strain evidence="1">NSJ-50</strain>
    </source>
</reference>
<protein>
    <submittedName>
        <fullName evidence="1">Uncharacterized protein</fullName>
    </submittedName>
</protein>
<sequence length="66" mass="7397">MQNRIKIGAKIKMNVIETKYTDTAKKSRIVTGTVAEVYPTFVLIDLGKYKVCAYIRDLNNCASIAI</sequence>
<dbReference type="AlphaFoldDB" id="A0A926F7X1"/>
<proteinExistence type="predicted"/>
<gene>
    <name evidence="1" type="ORF">H8706_11350</name>
</gene>
<organism evidence="1 2">
    <name type="scientific">Qingrenia yutianensis</name>
    <dbReference type="NCBI Taxonomy" id="2763676"/>
    <lineage>
        <taxon>Bacteria</taxon>
        <taxon>Bacillati</taxon>
        <taxon>Bacillota</taxon>
        <taxon>Clostridia</taxon>
        <taxon>Eubacteriales</taxon>
        <taxon>Oscillospiraceae</taxon>
        <taxon>Qingrenia</taxon>
    </lineage>
</organism>
<evidence type="ECO:0000313" key="1">
    <source>
        <dbReference type="EMBL" id="MBC8597453.1"/>
    </source>
</evidence>
<dbReference type="Proteomes" id="UP000647416">
    <property type="component" value="Unassembled WGS sequence"/>
</dbReference>